<comment type="similarity">
    <text evidence="2">Belongs to the DoxX family.</text>
</comment>
<evidence type="ECO:0000313" key="9">
    <source>
        <dbReference type="Proteomes" id="UP001161325"/>
    </source>
</evidence>
<dbReference type="InterPro" id="IPR032808">
    <property type="entry name" value="DoxX"/>
</dbReference>
<sequence>MGSYITDTPHVGALPERRLSERRAAWAAADARPRGMAVPSWTQPAALAALRVMSALMLMQHGVQKLLGEFGGYRGTPGATAELMSRSGVAGVLELVGGFLLAIGLFTRPVAFVLSGLMAFAYFLVHAPNGFWPIMNRGELPALYCFVFLLISAAGPGAASVDGLLQRRRRR</sequence>
<comment type="subcellular location">
    <subcellularLocation>
        <location evidence="1">Cell membrane</location>
        <topology evidence="1">Multi-pass membrane protein</topology>
    </subcellularLocation>
</comment>
<evidence type="ECO:0000256" key="2">
    <source>
        <dbReference type="ARBA" id="ARBA00006679"/>
    </source>
</evidence>
<keyword evidence="9" id="KW-1185">Reference proteome</keyword>
<feature type="transmembrane region" description="Helical" evidence="7">
    <location>
        <begin position="110"/>
        <end position="129"/>
    </location>
</feature>
<dbReference type="PANTHER" id="PTHR33452">
    <property type="entry name" value="OXIDOREDUCTASE CATD-RELATED"/>
    <property type="match status" value="1"/>
</dbReference>
<dbReference type="EMBL" id="BRXS01000002">
    <property type="protein sequence ID" value="GLC24790.1"/>
    <property type="molecule type" value="Genomic_DNA"/>
</dbReference>
<keyword evidence="6 7" id="KW-0472">Membrane</keyword>
<feature type="transmembrane region" description="Helical" evidence="7">
    <location>
        <begin position="83"/>
        <end position="103"/>
    </location>
</feature>
<evidence type="ECO:0000256" key="4">
    <source>
        <dbReference type="ARBA" id="ARBA00022692"/>
    </source>
</evidence>
<dbReference type="Pfam" id="PF07681">
    <property type="entry name" value="DoxX"/>
    <property type="match status" value="1"/>
</dbReference>
<keyword evidence="3" id="KW-1003">Cell membrane</keyword>
<evidence type="ECO:0000256" key="7">
    <source>
        <dbReference type="SAM" id="Phobius"/>
    </source>
</evidence>
<comment type="caution">
    <text evidence="8">The sequence shown here is derived from an EMBL/GenBank/DDBJ whole genome shotgun (WGS) entry which is preliminary data.</text>
</comment>
<feature type="transmembrane region" description="Helical" evidence="7">
    <location>
        <begin position="141"/>
        <end position="165"/>
    </location>
</feature>
<dbReference type="InterPro" id="IPR051907">
    <property type="entry name" value="DoxX-like_oxidoreductase"/>
</dbReference>
<evidence type="ECO:0000256" key="3">
    <source>
        <dbReference type="ARBA" id="ARBA00022475"/>
    </source>
</evidence>
<dbReference type="GO" id="GO:0005886">
    <property type="term" value="C:plasma membrane"/>
    <property type="evidence" value="ECO:0007669"/>
    <property type="project" value="UniProtKB-SubCell"/>
</dbReference>
<dbReference type="AlphaFoldDB" id="A0AA37V0M3"/>
<name>A0AA37V0M3_9BACT</name>
<evidence type="ECO:0000256" key="5">
    <source>
        <dbReference type="ARBA" id="ARBA00022989"/>
    </source>
</evidence>
<keyword evidence="5 7" id="KW-1133">Transmembrane helix</keyword>
<evidence type="ECO:0000256" key="6">
    <source>
        <dbReference type="ARBA" id="ARBA00023136"/>
    </source>
</evidence>
<accession>A0AA37V0M3</accession>
<evidence type="ECO:0000256" key="1">
    <source>
        <dbReference type="ARBA" id="ARBA00004651"/>
    </source>
</evidence>
<keyword evidence="4 7" id="KW-0812">Transmembrane</keyword>
<evidence type="ECO:0008006" key="10">
    <source>
        <dbReference type="Google" id="ProtNLM"/>
    </source>
</evidence>
<protein>
    <recommendedName>
        <fullName evidence="10">DoxX family protein</fullName>
    </recommendedName>
</protein>
<organism evidence="8 9">
    <name type="scientific">Roseisolibacter agri</name>
    <dbReference type="NCBI Taxonomy" id="2014610"/>
    <lineage>
        <taxon>Bacteria</taxon>
        <taxon>Pseudomonadati</taxon>
        <taxon>Gemmatimonadota</taxon>
        <taxon>Gemmatimonadia</taxon>
        <taxon>Gemmatimonadales</taxon>
        <taxon>Gemmatimonadaceae</taxon>
        <taxon>Roseisolibacter</taxon>
    </lineage>
</organism>
<evidence type="ECO:0000313" key="8">
    <source>
        <dbReference type="EMBL" id="GLC24790.1"/>
    </source>
</evidence>
<dbReference type="Proteomes" id="UP001161325">
    <property type="component" value="Unassembled WGS sequence"/>
</dbReference>
<gene>
    <name evidence="8" type="ORF">rosag_13030</name>
</gene>
<reference evidence="8" key="1">
    <citation type="submission" date="2022-08" db="EMBL/GenBank/DDBJ databases">
        <title>Draft genome sequencing of Roseisolibacter agri AW1220.</title>
        <authorList>
            <person name="Tobiishi Y."/>
            <person name="Tonouchi A."/>
        </authorList>
    </citation>
    <scope>NUCLEOTIDE SEQUENCE</scope>
    <source>
        <strain evidence="8">AW1220</strain>
    </source>
</reference>
<dbReference type="PANTHER" id="PTHR33452:SF4">
    <property type="entry name" value="BLL4328 PROTEIN"/>
    <property type="match status" value="1"/>
</dbReference>
<proteinExistence type="inferred from homology"/>